<accession>A0ABY2EXN5</accession>
<proteinExistence type="predicted"/>
<feature type="domain" description="Putative zinc-finger" evidence="1">
    <location>
        <begin position="4"/>
        <end position="38"/>
    </location>
</feature>
<gene>
    <name evidence="2" type="ORF">LY04_02305</name>
</gene>
<evidence type="ECO:0000313" key="3">
    <source>
        <dbReference type="Proteomes" id="UP000295058"/>
    </source>
</evidence>
<dbReference type="Pfam" id="PF13490">
    <property type="entry name" value="zf-HC2"/>
    <property type="match status" value="1"/>
</dbReference>
<dbReference type="EMBL" id="SODO01000008">
    <property type="protein sequence ID" value="TDW58527.1"/>
    <property type="molecule type" value="Genomic_DNA"/>
</dbReference>
<reference evidence="2 3" key="1">
    <citation type="submission" date="2019-03" db="EMBL/GenBank/DDBJ databases">
        <title>Genomic Encyclopedia of Archaeal and Bacterial Type Strains, Phase II (KMG-II): from individual species to whole genera.</title>
        <authorList>
            <person name="Goeker M."/>
        </authorList>
    </citation>
    <scope>NUCLEOTIDE SEQUENCE [LARGE SCALE GENOMIC DNA]</scope>
    <source>
        <strain evidence="2 3">DSM 15594</strain>
    </source>
</reference>
<evidence type="ECO:0000313" key="2">
    <source>
        <dbReference type="EMBL" id="TDW58527.1"/>
    </source>
</evidence>
<dbReference type="InterPro" id="IPR027383">
    <property type="entry name" value="Znf_put"/>
</dbReference>
<comment type="caution">
    <text evidence="2">The sequence shown here is derived from an EMBL/GenBank/DDBJ whole genome shotgun (WGS) entry which is preliminary data.</text>
</comment>
<keyword evidence="3" id="KW-1185">Reference proteome</keyword>
<evidence type="ECO:0000259" key="1">
    <source>
        <dbReference type="Pfam" id="PF13490"/>
    </source>
</evidence>
<sequence>MLKCHQATRLMSEAQERSLTAGEKLSLRLHTLICAACHNFQQQLPVLRRLSRTYARRK</sequence>
<organism evidence="2 3">
    <name type="scientific">Oceanimonas baumannii</name>
    <dbReference type="NCBI Taxonomy" id="129578"/>
    <lineage>
        <taxon>Bacteria</taxon>
        <taxon>Pseudomonadati</taxon>
        <taxon>Pseudomonadota</taxon>
        <taxon>Gammaproteobacteria</taxon>
        <taxon>Aeromonadales</taxon>
        <taxon>Aeromonadaceae</taxon>
        <taxon>Oceanimonas</taxon>
    </lineage>
</organism>
<name>A0ABY2EXN5_9GAMM</name>
<protein>
    <recommendedName>
        <fullName evidence="1">Putative zinc-finger domain-containing protein</fullName>
    </recommendedName>
</protein>
<dbReference type="RefSeq" id="WP_134113989.1">
    <property type="nucleotide sequence ID" value="NZ_JBLWZI010000008.1"/>
</dbReference>
<dbReference type="Proteomes" id="UP000295058">
    <property type="component" value="Unassembled WGS sequence"/>
</dbReference>